<reference evidence="2" key="2">
    <citation type="journal article" date="2015" name="Fish Shellfish Immunol.">
        <title>Early steps in the European eel (Anguilla anguilla)-Vibrio vulnificus interaction in the gills: Role of the RtxA13 toxin.</title>
        <authorList>
            <person name="Callol A."/>
            <person name="Pajuelo D."/>
            <person name="Ebbesson L."/>
            <person name="Teles M."/>
            <person name="MacKenzie S."/>
            <person name="Amaro C."/>
        </authorList>
    </citation>
    <scope>NUCLEOTIDE SEQUENCE</scope>
</reference>
<evidence type="ECO:0000313" key="2">
    <source>
        <dbReference type="EMBL" id="JAH30428.1"/>
    </source>
</evidence>
<keyword evidence="1" id="KW-0472">Membrane</keyword>
<dbReference type="AlphaFoldDB" id="A0A0E9RQ02"/>
<keyword evidence="1" id="KW-1133">Transmembrane helix</keyword>
<keyword evidence="1" id="KW-0812">Transmembrane</keyword>
<proteinExistence type="predicted"/>
<sequence length="27" mass="3313">MYCVFTAWHNVLYVQLILGNFILFLFF</sequence>
<organism evidence="2">
    <name type="scientific">Anguilla anguilla</name>
    <name type="common">European freshwater eel</name>
    <name type="synonym">Muraena anguilla</name>
    <dbReference type="NCBI Taxonomy" id="7936"/>
    <lineage>
        <taxon>Eukaryota</taxon>
        <taxon>Metazoa</taxon>
        <taxon>Chordata</taxon>
        <taxon>Craniata</taxon>
        <taxon>Vertebrata</taxon>
        <taxon>Euteleostomi</taxon>
        <taxon>Actinopterygii</taxon>
        <taxon>Neopterygii</taxon>
        <taxon>Teleostei</taxon>
        <taxon>Anguilliformes</taxon>
        <taxon>Anguillidae</taxon>
        <taxon>Anguilla</taxon>
    </lineage>
</organism>
<evidence type="ECO:0000256" key="1">
    <source>
        <dbReference type="SAM" id="Phobius"/>
    </source>
</evidence>
<name>A0A0E9RQ02_ANGAN</name>
<accession>A0A0E9RQ02</accession>
<reference evidence="2" key="1">
    <citation type="submission" date="2014-11" db="EMBL/GenBank/DDBJ databases">
        <authorList>
            <person name="Amaro Gonzalez C."/>
        </authorList>
    </citation>
    <scope>NUCLEOTIDE SEQUENCE</scope>
</reference>
<feature type="transmembrane region" description="Helical" evidence="1">
    <location>
        <begin position="6"/>
        <end position="26"/>
    </location>
</feature>
<dbReference type="EMBL" id="GBXM01078149">
    <property type="protein sequence ID" value="JAH30428.1"/>
    <property type="molecule type" value="Transcribed_RNA"/>
</dbReference>
<protein>
    <submittedName>
        <fullName evidence="2">Uncharacterized protein</fullName>
    </submittedName>
</protein>